<keyword evidence="4" id="KW-1185">Reference proteome</keyword>
<evidence type="ECO:0000259" key="2">
    <source>
        <dbReference type="Pfam" id="PF14420"/>
    </source>
</evidence>
<evidence type="ECO:0000256" key="1">
    <source>
        <dbReference type="SAM" id="MobiDB-lite"/>
    </source>
</evidence>
<proteinExistence type="predicted"/>
<dbReference type="Pfam" id="PF14420">
    <property type="entry name" value="Clr5"/>
    <property type="match status" value="1"/>
</dbReference>
<feature type="compositionally biased region" description="Low complexity" evidence="1">
    <location>
        <begin position="1"/>
        <end position="21"/>
    </location>
</feature>
<dbReference type="OrthoDB" id="539213at2759"/>
<reference evidence="4" key="1">
    <citation type="submission" date="2017-12" db="EMBL/GenBank/DDBJ databases">
        <authorList>
            <consortium name="DOE Joint Genome Institute"/>
            <person name="Mondo S.J."/>
            <person name="Kjaerbolling I."/>
            <person name="Vesth T.C."/>
            <person name="Frisvad J.C."/>
            <person name="Nybo J.L."/>
            <person name="Theobald S."/>
            <person name="Kuo A."/>
            <person name="Bowyer P."/>
            <person name="Matsuda Y."/>
            <person name="Lyhne E.K."/>
            <person name="Kogle M.E."/>
            <person name="Clum A."/>
            <person name="Lipzen A."/>
            <person name="Salamov A."/>
            <person name="Ngan C.Y."/>
            <person name="Daum C."/>
            <person name="Chiniquy J."/>
            <person name="Barry K."/>
            <person name="LaButti K."/>
            <person name="Haridas S."/>
            <person name="Simmons B.A."/>
            <person name="Magnuson J.K."/>
            <person name="Mortensen U.H."/>
            <person name="Larsen T.O."/>
            <person name="Grigoriev I.V."/>
            <person name="Baker S.E."/>
            <person name="Andersen M.R."/>
            <person name="Nordberg H.P."/>
            <person name="Cantor M.N."/>
            <person name="Hua S.X."/>
        </authorList>
    </citation>
    <scope>NUCLEOTIDE SEQUENCE [LARGE SCALE GENOMIC DNA]</scope>
    <source>
        <strain evidence="4">IBT 19404</strain>
    </source>
</reference>
<feature type="region of interest" description="Disordered" evidence="1">
    <location>
        <begin position="123"/>
        <end position="208"/>
    </location>
</feature>
<feature type="compositionally biased region" description="Polar residues" evidence="1">
    <location>
        <begin position="195"/>
        <end position="208"/>
    </location>
</feature>
<dbReference type="PANTHER" id="PTHR38788">
    <property type="entry name" value="CLR5 DOMAIN-CONTAINING PROTEIN"/>
    <property type="match status" value="1"/>
</dbReference>
<feature type="region of interest" description="Disordered" evidence="1">
    <location>
        <begin position="1"/>
        <end position="26"/>
    </location>
</feature>
<dbReference type="AlphaFoldDB" id="A0A2J5HZI0"/>
<feature type="compositionally biased region" description="Basic and acidic residues" evidence="1">
    <location>
        <begin position="171"/>
        <end position="181"/>
    </location>
</feature>
<evidence type="ECO:0000313" key="4">
    <source>
        <dbReference type="Proteomes" id="UP000235023"/>
    </source>
</evidence>
<sequence length="254" mass="28998">MDGSIPPSSGLSSASSSSSSAVFRPRRSDDWLEYRPAIEQLYRDNQLKLRDVKRIMERDYNFHASEKQYKDRLASWHIRKNIKAKEAQVMLRKQQKRAARGKQTAFRVNGQEVDAKRIARFARRHGTNWESHPRDNPTQPSPEPDTPSDMSCYTPDATDRASTLSPLPESRSIRRDDKPDPLPDSETDEARSMRATLSPSQASTTTTNALDDKIAATEEDPWAALTTFQNHLRMLDHDLEVSLAEYTSPHEHHE</sequence>
<organism evidence="3 4">
    <name type="scientific">Aspergillus taichungensis</name>
    <dbReference type="NCBI Taxonomy" id="482145"/>
    <lineage>
        <taxon>Eukaryota</taxon>
        <taxon>Fungi</taxon>
        <taxon>Dikarya</taxon>
        <taxon>Ascomycota</taxon>
        <taxon>Pezizomycotina</taxon>
        <taxon>Eurotiomycetes</taxon>
        <taxon>Eurotiomycetidae</taxon>
        <taxon>Eurotiales</taxon>
        <taxon>Aspergillaceae</taxon>
        <taxon>Aspergillus</taxon>
        <taxon>Aspergillus subgen. Circumdati</taxon>
    </lineage>
</organism>
<dbReference type="InterPro" id="IPR025676">
    <property type="entry name" value="Clr5_dom"/>
</dbReference>
<dbReference type="Proteomes" id="UP000235023">
    <property type="component" value="Unassembled WGS sequence"/>
</dbReference>
<evidence type="ECO:0000313" key="3">
    <source>
        <dbReference type="EMBL" id="PLN82902.1"/>
    </source>
</evidence>
<protein>
    <submittedName>
        <fullName evidence="3">Clr5 domain-domain-containing protein</fullName>
    </submittedName>
</protein>
<name>A0A2J5HZI0_9EURO</name>
<dbReference type="EMBL" id="KZ559523">
    <property type="protein sequence ID" value="PLN82902.1"/>
    <property type="molecule type" value="Genomic_DNA"/>
</dbReference>
<feature type="domain" description="Clr5" evidence="2">
    <location>
        <begin position="28"/>
        <end position="80"/>
    </location>
</feature>
<gene>
    <name evidence="3" type="ORF">BDW42DRAFT_192719</name>
</gene>
<dbReference type="PANTHER" id="PTHR38788:SF3">
    <property type="entry name" value="CLR5 DOMAIN-CONTAINING PROTEIN"/>
    <property type="match status" value="1"/>
</dbReference>
<accession>A0A2J5HZI0</accession>